<dbReference type="EMBL" id="JARQWQ010000121">
    <property type="protein sequence ID" value="KAK2549726.1"/>
    <property type="molecule type" value="Genomic_DNA"/>
</dbReference>
<name>A0AAD9PVM7_ACRCE</name>
<comment type="similarity">
    <text evidence="2">Belongs to the eukaryotic/archaeal RNase P protein component 2 family.</text>
</comment>
<dbReference type="PANTHER" id="PTHR48414:SF1">
    <property type="entry name" value="POP5 HOMOLOG, RIBONUCLEASE P_MRP SUBUNIT"/>
    <property type="match status" value="1"/>
</dbReference>
<dbReference type="Gene3D" id="3.30.70.3250">
    <property type="entry name" value="Ribonuclease P, Pop5 subunit"/>
    <property type="match status" value="1"/>
</dbReference>
<evidence type="ECO:0000256" key="4">
    <source>
        <dbReference type="ARBA" id="ARBA00022694"/>
    </source>
</evidence>
<dbReference type="Proteomes" id="UP001249851">
    <property type="component" value="Unassembled WGS sequence"/>
</dbReference>
<evidence type="ECO:0000256" key="6">
    <source>
        <dbReference type="ARBA" id="ARBA00044198"/>
    </source>
</evidence>
<reference evidence="7" key="2">
    <citation type="journal article" date="2023" name="Science">
        <title>Genomic signatures of disease resistance in endangered staghorn corals.</title>
        <authorList>
            <person name="Vollmer S.V."/>
            <person name="Selwyn J.D."/>
            <person name="Despard B.A."/>
            <person name="Roesel C.L."/>
        </authorList>
    </citation>
    <scope>NUCLEOTIDE SEQUENCE</scope>
    <source>
        <strain evidence="7">K2</strain>
    </source>
</reference>
<dbReference type="PANTHER" id="PTHR48414">
    <property type="entry name" value="POP5 HOMOLOG, RIBONUCLEASE P_MRP SUBUNIT"/>
    <property type="match status" value="1"/>
</dbReference>
<keyword evidence="3" id="KW-0698">rRNA processing</keyword>
<feature type="non-terminal residue" evidence="7">
    <location>
        <position position="1"/>
    </location>
</feature>
<dbReference type="GO" id="GO:0001682">
    <property type="term" value="P:tRNA 5'-leader removal"/>
    <property type="evidence" value="ECO:0007669"/>
    <property type="project" value="InterPro"/>
</dbReference>
<evidence type="ECO:0000313" key="7">
    <source>
        <dbReference type="EMBL" id="KAK2549726.1"/>
    </source>
</evidence>
<dbReference type="SUPFAM" id="SSF160350">
    <property type="entry name" value="Rnp2-like"/>
    <property type="match status" value="1"/>
</dbReference>
<evidence type="ECO:0000256" key="2">
    <source>
        <dbReference type="ARBA" id="ARBA00010800"/>
    </source>
</evidence>
<dbReference type="PIRSF" id="PIRSF023803">
    <property type="entry name" value="Ribonuclease_P_prd"/>
    <property type="match status" value="1"/>
</dbReference>
<protein>
    <recommendedName>
        <fullName evidence="6">Ribonuclease P/MRP protein subunit POP5</fullName>
    </recommendedName>
</protein>
<dbReference type="InterPro" id="IPR002759">
    <property type="entry name" value="Pop5/Rpp14/Rnp2-like"/>
</dbReference>
<dbReference type="InterPro" id="IPR016819">
    <property type="entry name" value="RNase_P/MRP_POP5"/>
</dbReference>
<keyword evidence="4" id="KW-0819">tRNA processing</keyword>
<dbReference type="GO" id="GO:0033204">
    <property type="term" value="F:ribonuclease P RNA binding"/>
    <property type="evidence" value="ECO:0007669"/>
    <property type="project" value="InterPro"/>
</dbReference>
<dbReference type="GO" id="GO:0005634">
    <property type="term" value="C:nucleus"/>
    <property type="evidence" value="ECO:0007669"/>
    <property type="project" value="UniProtKB-SubCell"/>
</dbReference>
<keyword evidence="8" id="KW-1185">Reference proteome</keyword>
<evidence type="ECO:0000256" key="3">
    <source>
        <dbReference type="ARBA" id="ARBA00022552"/>
    </source>
</evidence>
<dbReference type="GO" id="GO:0030677">
    <property type="term" value="C:ribonuclease P complex"/>
    <property type="evidence" value="ECO:0007669"/>
    <property type="project" value="InterPro"/>
</dbReference>
<evidence type="ECO:0000313" key="8">
    <source>
        <dbReference type="Proteomes" id="UP001249851"/>
    </source>
</evidence>
<evidence type="ECO:0000256" key="1">
    <source>
        <dbReference type="ARBA" id="ARBA00004123"/>
    </source>
</evidence>
<keyword evidence="5" id="KW-0539">Nucleus</keyword>
<dbReference type="AlphaFoldDB" id="A0AAD9PVM7"/>
<accession>A0AAD9PVM7</accession>
<reference evidence="7" key="1">
    <citation type="journal article" date="2023" name="G3 (Bethesda)">
        <title>Whole genome assembly and annotation of the endangered Caribbean coral Acropora cervicornis.</title>
        <authorList>
            <person name="Selwyn J.D."/>
            <person name="Vollmer S.V."/>
        </authorList>
    </citation>
    <scope>NUCLEOTIDE SEQUENCE</scope>
    <source>
        <strain evidence="7">K2</strain>
    </source>
</reference>
<dbReference type="Pfam" id="PF01900">
    <property type="entry name" value="RNase_P_Rpp14"/>
    <property type="match status" value="1"/>
</dbReference>
<dbReference type="InterPro" id="IPR038085">
    <property type="entry name" value="Rnp2-like_sf"/>
</dbReference>
<comment type="caution">
    <text evidence="7">The sequence shown here is derived from an EMBL/GenBank/DDBJ whole genome shotgun (WGS) entry which is preliminary data.</text>
</comment>
<dbReference type="GO" id="GO:0006364">
    <property type="term" value="P:rRNA processing"/>
    <property type="evidence" value="ECO:0007669"/>
    <property type="project" value="UniProtKB-KW"/>
</dbReference>
<organism evidence="7 8">
    <name type="scientific">Acropora cervicornis</name>
    <name type="common">Staghorn coral</name>
    <dbReference type="NCBI Taxonomy" id="6130"/>
    <lineage>
        <taxon>Eukaryota</taxon>
        <taxon>Metazoa</taxon>
        <taxon>Cnidaria</taxon>
        <taxon>Anthozoa</taxon>
        <taxon>Hexacorallia</taxon>
        <taxon>Scleractinia</taxon>
        <taxon>Astrocoeniina</taxon>
        <taxon>Acroporidae</taxon>
        <taxon>Acropora</taxon>
    </lineage>
</organism>
<evidence type="ECO:0000256" key="5">
    <source>
        <dbReference type="ARBA" id="ARBA00023242"/>
    </source>
</evidence>
<sequence length="118" mass="13677">MVEISFQDKKVGESINENSIYAKVKEAVQEFHGDYGVACLARYLKVKYVNPITGMVFIGCSRDYYRMLWSAITFIRNLSGRLCTFQVLHVGGTLRSCQRFLIRHNRNKLLQSFQQCKT</sequence>
<gene>
    <name evidence="7" type="ORF">P5673_029697</name>
</gene>
<comment type="subcellular location">
    <subcellularLocation>
        <location evidence="1">Nucleus</location>
    </subcellularLocation>
</comment>
<proteinExistence type="inferred from homology"/>